<dbReference type="AlphaFoldDB" id="A0A1I1I5D6"/>
<proteinExistence type="predicted"/>
<evidence type="ECO:0000313" key="1">
    <source>
        <dbReference type="EMBL" id="SFC31659.1"/>
    </source>
</evidence>
<keyword evidence="2" id="KW-1185">Reference proteome</keyword>
<dbReference type="STRING" id="662367.SAMN05216167_101858"/>
<organism evidence="1 2">
    <name type="scientific">Spirosoma endophyticum</name>
    <dbReference type="NCBI Taxonomy" id="662367"/>
    <lineage>
        <taxon>Bacteria</taxon>
        <taxon>Pseudomonadati</taxon>
        <taxon>Bacteroidota</taxon>
        <taxon>Cytophagia</taxon>
        <taxon>Cytophagales</taxon>
        <taxon>Cytophagaceae</taxon>
        <taxon>Spirosoma</taxon>
    </lineage>
</organism>
<reference evidence="1 2" key="1">
    <citation type="submission" date="2016-10" db="EMBL/GenBank/DDBJ databases">
        <authorList>
            <person name="de Groot N.N."/>
        </authorList>
    </citation>
    <scope>NUCLEOTIDE SEQUENCE [LARGE SCALE GENOMIC DNA]</scope>
    <source>
        <strain evidence="1 2">DSM 26130</strain>
    </source>
</reference>
<sequence>MRVFCWVLVLLALGCQESKQKTTDSPDAVRDLLIDRSFWKPGSLSPAGGNRINVHRFTITNTSHKYTYKKIEVRFDYYDSSHRKIDAAKRIVDQLVEPRAAIQINDVKADITRPDVASATVTIISASVN</sequence>
<dbReference type="RefSeq" id="WP_143100628.1">
    <property type="nucleotide sequence ID" value="NZ_FOLQ01000001.1"/>
</dbReference>
<dbReference type="EMBL" id="FOLQ01000001">
    <property type="protein sequence ID" value="SFC31659.1"/>
    <property type="molecule type" value="Genomic_DNA"/>
</dbReference>
<dbReference type="OrthoDB" id="960820at2"/>
<evidence type="ECO:0000313" key="2">
    <source>
        <dbReference type="Proteomes" id="UP000198598"/>
    </source>
</evidence>
<protein>
    <submittedName>
        <fullName evidence="1">Uncharacterized protein</fullName>
    </submittedName>
</protein>
<gene>
    <name evidence="1" type="ORF">SAMN05216167_101858</name>
</gene>
<dbReference type="PROSITE" id="PS51257">
    <property type="entry name" value="PROKAR_LIPOPROTEIN"/>
    <property type="match status" value="1"/>
</dbReference>
<accession>A0A1I1I5D6</accession>
<dbReference type="Proteomes" id="UP000198598">
    <property type="component" value="Unassembled WGS sequence"/>
</dbReference>
<name>A0A1I1I5D6_9BACT</name>